<gene>
    <name evidence="6" type="ORF">D0435_13055</name>
</gene>
<feature type="binding site" evidence="3">
    <location>
        <position position="180"/>
    </location>
    <ligand>
        <name>Zn(2+)</name>
        <dbReference type="ChEBI" id="CHEBI:29105"/>
        <label>1</label>
    </ligand>
</feature>
<name>A0A845QRD4_9FIRM</name>
<dbReference type="GO" id="GO:0046872">
    <property type="term" value="F:metal ion binding"/>
    <property type="evidence" value="ECO:0007669"/>
    <property type="project" value="UniProtKB-KW"/>
</dbReference>
<keyword evidence="3" id="KW-0479">Metal-binding</keyword>
<accession>A0A845QRD4</accession>
<dbReference type="CDD" id="cd03884">
    <property type="entry name" value="M20_bAS"/>
    <property type="match status" value="1"/>
</dbReference>
<dbReference type="InterPro" id="IPR001261">
    <property type="entry name" value="ArgE/DapE_CS"/>
</dbReference>
<dbReference type="InterPro" id="IPR010158">
    <property type="entry name" value="Amidase_Cbmase"/>
</dbReference>
<dbReference type="PROSITE" id="PS00758">
    <property type="entry name" value="ARGE_DAPE_CPG2_1"/>
    <property type="match status" value="1"/>
</dbReference>
<dbReference type="Gene3D" id="3.40.630.10">
    <property type="entry name" value="Zn peptidases"/>
    <property type="match status" value="1"/>
</dbReference>
<dbReference type="PIRSF" id="PIRSF001235">
    <property type="entry name" value="Amidase_carbamoylase"/>
    <property type="match status" value="1"/>
</dbReference>
<evidence type="ECO:0000313" key="6">
    <source>
        <dbReference type="EMBL" id="NBH62578.1"/>
    </source>
</evidence>
<evidence type="ECO:0000256" key="3">
    <source>
        <dbReference type="PIRSR" id="PIRSR001235-1"/>
    </source>
</evidence>
<comment type="caution">
    <text evidence="6">The sequence shown here is derived from an EMBL/GenBank/DDBJ whole genome shotgun (WGS) entry which is preliminary data.</text>
</comment>
<dbReference type="NCBIfam" id="TIGR01879">
    <property type="entry name" value="hydantase"/>
    <property type="match status" value="1"/>
</dbReference>
<dbReference type="InterPro" id="IPR011650">
    <property type="entry name" value="Peptidase_M20_dimer"/>
</dbReference>
<feature type="binding site" evidence="3">
    <location>
        <position position="92"/>
    </location>
    <ligand>
        <name>Zn(2+)</name>
        <dbReference type="ChEBI" id="CHEBI:29105"/>
        <label>2</label>
    </ligand>
</feature>
<dbReference type="PANTHER" id="PTHR32494">
    <property type="entry name" value="ALLANTOATE DEIMINASE-RELATED"/>
    <property type="match status" value="1"/>
</dbReference>
<evidence type="ECO:0000313" key="7">
    <source>
        <dbReference type="Proteomes" id="UP000446866"/>
    </source>
</evidence>
<dbReference type="EMBL" id="QXWK01000028">
    <property type="protein sequence ID" value="NBH62578.1"/>
    <property type="molecule type" value="Genomic_DNA"/>
</dbReference>
<dbReference type="InterPro" id="IPR036264">
    <property type="entry name" value="Bact_exopeptidase_dim_dom"/>
</dbReference>
<proteinExistence type="inferred from homology"/>
<organism evidence="6 7">
    <name type="scientific">Anaerotruncus colihominis</name>
    <dbReference type="NCBI Taxonomy" id="169435"/>
    <lineage>
        <taxon>Bacteria</taxon>
        <taxon>Bacillati</taxon>
        <taxon>Bacillota</taxon>
        <taxon>Clostridia</taxon>
        <taxon>Eubacteriales</taxon>
        <taxon>Oscillospiraceae</taxon>
        <taxon>Anaerotruncus</taxon>
    </lineage>
</organism>
<evidence type="ECO:0000256" key="2">
    <source>
        <dbReference type="ARBA" id="ARBA00022801"/>
    </source>
</evidence>
<dbReference type="Gene3D" id="3.30.70.360">
    <property type="match status" value="1"/>
</dbReference>
<keyword evidence="3" id="KW-0862">Zinc</keyword>
<feature type="binding site" evidence="4">
    <location>
        <position position="278"/>
    </location>
    <ligand>
        <name>allantoate</name>
        <dbReference type="ChEBI" id="CHEBI:17536"/>
    </ligand>
</feature>
<feature type="binding site" evidence="3">
    <location>
        <position position="81"/>
    </location>
    <ligand>
        <name>Zn(2+)</name>
        <dbReference type="ChEBI" id="CHEBI:29105"/>
        <label>1</label>
    </ligand>
</feature>
<feature type="binding site" evidence="4">
    <location>
        <position position="205"/>
    </location>
    <ligand>
        <name>allantoate</name>
        <dbReference type="ChEBI" id="CHEBI:17536"/>
    </ligand>
</feature>
<comment type="cofactor">
    <cofactor evidence="3">
        <name>Zn(2+)</name>
        <dbReference type="ChEBI" id="CHEBI:29105"/>
    </cofactor>
    <text evidence="3">Binds 2 Zn(2+) ions per subunit.</text>
</comment>
<feature type="binding site" evidence="3">
    <location>
        <position position="127"/>
    </location>
    <ligand>
        <name>Zn(2+)</name>
        <dbReference type="ChEBI" id="CHEBI:29105"/>
        <label>2</label>
    </ligand>
</feature>
<dbReference type="PANTHER" id="PTHR32494:SF5">
    <property type="entry name" value="ALLANTOATE AMIDOHYDROLASE"/>
    <property type="match status" value="1"/>
</dbReference>
<evidence type="ECO:0000256" key="1">
    <source>
        <dbReference type="ARBA" id="ARBA00006153"/>
    </source>
</evidence>
<evidence type="ECO:0000259" key="5">
    <source>
        <dbReference type="Pfam" id="PF07687"/>
    </source>
</evidence>
<dbReference type="InterPro" id="IPR002933">
    <property type="entry name" value="Peptidase_M20"/>
</dbReference>
<dbReference type="SUPFAM" id="SSF53187">
    <property type="entry name" value="Zn-dependent exopeptidases"/>
    <property type="match status" value="1"/>
</dbReference>
<comment type="similarity">
    <text evidence="1">Belongs to the peptidase M20 family.</text>
</comment>
<protein>
    <submittedName>
        <fullName evidence="6">Zn-dependent hydrolase</fullName>
    </submittedName>
</protein>
<reference evidence="6 7" key="1">
    <citation type="submission" date="2018-08" db="EMBL/GenBank/DDBJ databases">
        <title>Murine metabolic-syndrome-specific gut microbial biobank.</title>
        <authorList>
            <person name="Liu C."/>
        </authorList>
    </citation>
    <scope>NUCLEOTIDE SEQUENCE [LARGE SCALE GENOMIC DNA]</scope>
    <source>
        <strain evidence="6 7">28</strain>
    </source>
</reference>
<sequence length="397" mass="43963">MSVRIERLMEDLKKLGSIGFVPGKGANRMAYSKNFYEGRDFVRKKMEEAGLMTCIDAVGNLTGVLPSSTGRCKQKIAMGSHIDTVPNGGIYDGALGVLGAVEAVRVLREEGWKNDHPIEIIAFNEEEGNVVGGTFGSKAFAGAPLEESMIKPMAERHISREDFASCKRNKNDYLVYLEYHIEQGGILESEGKTIGIAEGIFGILRYKATVRGDANHAGSTPMRLRNDAMEKTCRIITDLMDSVRETGNTMVCTVGTMSVTPGAVNVIPGETQFIIELRDKSMNRMYDVIKQLLARWKDKGLSVEEFIKQPETVCSPQLCEIVEKAAEELDYSSMRMYSGAGHDLINMSFLVPSALIFIPSRNGISHRFDEYSDPDHIRDGAEVLLRTLQKIDRGAFE</sequence>
<dbReference type="GO" id="GO:0016813">
    <property type="term" value="F:hydrolase activity, acting on carbon-nitrogen (but not peptide) bonds, in linear amidines"/>
    <property type="evidence" value="ECO:0007669"/>
    <property type="project" value="InterPro"/>
</dbReference>
<dbReference type="Pfam" id="PF01546">
    <property type="entry name" value="Peptidase_M20"/>
    <property type="match status" value="1"/>
</dbReference>
<keyword evidence="2 6" id="KW-0378">Hydrolase</keyword>
<dbReference type="SUPFAM" id="SSF55031">
    <property type="entry name" value="Bacterial exopeptidase dimerisation domain"/>
    <property type="match status" value="1"/>
</dbReference>
<feature type="binding site" evidence="3">
    <location>
        <position position="92"/>
    </location>
    <ligand>
        <name>Zn(2+)</name>
        <dbReference type="ChEBI" id="CHEBI:29105"/>
        <label>1</label>
    </ligand>
</feature>
<feature type="binding site" evidence="3">
    <location>
        <position position="366"/>
    </location>
    <ligand>
        <name>Zn(2+)</name>
        <dbReference type="ChEBI" id="CHEBI:29105"/>
        <label>2</label>
    </ligand>
</feature>
<keyword evidence="7" id="KW-1185">Reference proteome</keyword>
<dbReference type="RefSeq" id="WP_160202866.1">
    <property type="nucleotide sequence ID" value="NZ_QXWK01000028.1"/>
</dbReference>
<dbReference type="AlphaFoldDB" id="A0A845QRD4"/>
<evidence type="ECO:0000256" key="4">
    <source>
        <dbReference type="PIRSR" id="PIRSR001235-2"/>
    </source>
</evidence>
<dbReference type="Pfam" id="PF07687">
    <property type="entry name" value="M20_dimer"/>
    <property type="match status" value="1"/>
</dbReference>
<dbReference type="Proteomes" id="UP000446866">
    <property type="component" value="Unassembled WGS sequence"/>
</dbReference>
<feature type="domain" description="Peptidase M20 dimerisation" evidence="5">
    <location>
        <begin position="199"/>
        <end position="299"/>
    </location>
</feature>
<feature type="binding site" evidence="4">
    <location>
        <position position="265"/>
    </location>
    <ligand>
        <name>allantoate</name>
        <dbReference type="ChEBI" id="CHEBI:17536"/>
    </ligand>
</feature>